<keyword evidence="8 13" id="KW-0418">Kinase</keyword>
<evidence type="ECO:0000256" key="3">
    <source>
        <dbReference type="ARBA" id="ARBA00008663"/>
    </source>
</evidence>
<dbReference type="InterPro" id="IPR015793">
    <property type="entry name" value="Pyrv_Knase_brl"/>
</dbReference>
<keyword evidence="9" id="KW-0067">ATP-binding</keyword>
<comment type="pathway">
    <text evidence="2 13">Carbohydrate degradation; glycolysis; pyruvate from D-glyceraldehyde 3-phosphate: step 5/5.</text>
</comment>
<accession>A0A9X2T5K3</accession>
<dbReference type="InterPro" id="IPR018209">
    <property type="entry name" value="Pyrv_Knase_AS"/>
</dbReference>
<dbReference type="PRINTS" id="PR01050">
    <property type="entry name" value="PYRUVTKNASE"/>
</dbReference>
<dbReference type="GO" id="GO:0000287">
    <property type="term" value="F:magnesium ion binding"/>
    <property type="evidence" value="ECO:0007669"/>
    <property type="project" value="InterPro"/>
</dbReference>
<dbReference type="GO" id="GO:0005524">
    <property type="term" value="F:ATP binding"/>
    <property type="evidence" value="ECO:0007669"/>
    <property type="project" value="UniProtKB-KW"/>
</dbReference>
<dbReference type="SUPFAM" id="SSF51621">
    <property type="entry name" value="Phosphoenolpyruvate/pyruvate domain"/>
    <property type="match status" value="1"/>
</dbReference>
<comment type="caution">
    <text evidence="15">The sequence shown here is derived from an EMBL/GenBank/DDBJ whole genome shotgun (WGS) entry which is preliminary data.</text>
</comment>
<reference evidence="15" key="1">
    <citation type="submission" date="2022-08" db="EMBL/GenBank/DDBJ databases">
        <authorList>
            <person name="Li F."/>
        </authorList>
    </citation>
    <scope>NUCLEOTIDE SEQUENCE</scope>
    <source>
        <strain evidence="15">MQZ15Z-1</strain>
    </source>
</reference>
<keyword evidence="12 15" id="KW-0670">Pyruvate</keyword>
<organism evidence="15 16">
    <name type="scientific">Ancylobacter mangrovi</name>
    <dbReference type="NCBI Taxonomy" id="2972472"/>
    <lineage>
        <taxon>Bacteria</taxon>
        <taxon>Pseudomonadati</taxon>
        <taxon>Pseudomonadota</taxon>
        <taxon>Alphaproteobacteria</taxon>
        <taxon>Hyphomicrobiales</taxon>
        <taxon>Xanthobacteraceae</taxon>
        <taxon>Ancylobacter</taxon>
    </lineage>
</organism>
<dbReference type="InterPro" id="IPR040442">
    <property type="entry name" value="Pyrv_kinase-like_dom_sf"/>
</dbReference>
<comment type="cofactor">
    <cofactor evidence="1">
        <name>K(+)</name>
        <dbReference type="ChEBI" id="CHEBI:29103"/>
    </cofactor>
</comment>
<dbReference type="RefSeq" id="WP_258734531.1">
    <property type="nucleotide sequence ID" value="NZ_JANTHZ010000012.1"/>
</dbReference>
<name>A0A9X2T5K3_9HYPH</name>
<evidence type="ECO:0000256" key="11">
    <source>
        <dbReference type="ARBA" id="ARBA00023152"/>
    </source>
</evidence>
<evidence type="ECO:0000256" key="1">
    <source>
        <dbReference type="ARBA" id="ARBA00001958"/>
    </source>
</evidence>
<comment type="similarity">
    <text evidence="3 13">Belongs to the pyruvate kinase family.</text>
</comment>
<sequence length="505" mass="53729">MNVREKAASLSATADDLDDGALFEAVLALRGVVAQDGAPLAARFAQAAGREEPALDNLAHYLALRHHDLRGLQRELMRRGLSSLGRLESRVLPTLDAVLAVLAALTGRPAPFPAPDAAAFFAGEARLDAASAASLGTEPPGRYTRIMVTLPSEAATDAAFVAALVEHGMDVARINCAHDDAEAWRAMAHHVRAAGEAQGRRIAVLMDIAGPKIRTEAVLPMKKGKPSGRLMTGDALRLVAQGAPRPDEEVSFSAAVSLPEIVTRLAVGDRVLYDDGKVEGVVESLAEGEAVIRIRHAREKGTKLKPEKGINLPDTALGLSPLTAKDDADLATVIECADMIGYSFVSRPEDIDLIEAAIARHGRDPGRPLGLMAKIERPDAVKNLPDLIARAAGRGPFSVMIARGDLAAEIGFERLAEMQEELLWICEAAAVPAIWATQVLEDLVRDGIPSRGEMTDAAMAARAECVMLNKGPAVIEAVDLLGRLLGRMAGHLDKKTPTLRALRSW</sequence>
<gene>
    <name evidence="15" type="ORF">NVS89_20000</name>
</gene>
<evidence type="ECO:0000256" key="8">
    <source>
        <dbReference type="ARBA" id="ARBA00022777"/>
    </source>
</evidence>
<comment type="catalytic activity">
    <reaction evidence="13">
        <text>pyruvate + ATP = phosphoenolpyruvate + ADP + H(+)</text>
        <dbReference type="Rhea" id="RHEA:18157"/>
        <dbReference type="ChEBI" id="CHEBI:15361"/>
        <dbReference type="ChEBI" id="CHEBI:15378"/>
        <dbReference type="ChEBI" id="CHEBI:30616"/>
        <dbReference type="ChEBI" id="CHEBI:58702"/>
        <dbReference type="ChEBI" id="CHEBI:456216"/>
        <dbReference type="EC" id="2.7.1.40"/>
    </reaction>
</comment>
<dbReference type="InterPro" id="IPR015806">
    <property type="entry name" value="Pyrv_Knase_insert_dom_sf"/>
</dbReference>
<evidence type="ECO:0000256" key="13">
    <source>
        <dbReference type="RuleBase" id="RU000504"/>
    </source>
</evidence>
<evidence type="ECO:0000256" key="6">
    <source>
        <dbReference type="ARBA" id="ARBA00022723"/>
    </source>
</evidence>
<protein>
    <recommendedName>
        <fullName evidence="4 13">Pyruvate kinase</fullName>
        <ecNumber evidence="4 13">2.7.1.40</ecNumber>
    </recommendedName>
</protein>
<keyword evidence="5 13" id="KW-0808">Transferase</keyword>
<dbReference type="EMBL" id="JANTHZ010000012">
    <property type="protein sequence ID" value="MCS0497376.1"/>
    <property type="molecule type" value="Genomic_DNA"/>
</dbReference>
<dbReference type="Pfam" id="PF00224">
    <property type="entry name" value="PK"/>
    <property type="match status" value="1"/>
</dbReference>
<evidence type="ECO:0000313" key="16">
    <source>
        <dbReference type="Proteomes" id="UP001151088"/>
    </source>
</evidence>
<dbReference type="GO" id="GO:0004743">
    <property type="term" value="F:pyruvate kinase activity"/>
    <property type="evidence" value="ECO:0007669"/>
    <property type="project" value="UniProtKB-EC"/>
</dbReference>
<keyword evidence="10 13" id="KW-0460">Magnesium</keyword>
<feature type="domain" description="Pyruvate kinase barrel" evidence="14">
    <location>
        <begin position="142"/>
        <end position="469"/>
    </location>
</feature>
<dbReference type="InterPro" id="IPR001697">
    <property type="entry name" value="Pyr_Knase"/>
</dbReference>
<dbReference type="Proteomes" id="UP001151088">
    <property type="component" value="Unassembled WGS sequence"/>
</dbReference>
<dbReference type="InterPro" id="IPR015813">
    <property type="entry name" value="Pyrv/PenolPyrv_kinase-like_dom"/>
</dbReference>
<evidence type="ECO:0000256" key="4">
    <source>
        <dbReference type="ARBA" id="ARBA00012142"/>
    </source>
</evidence>
<dbReference type="GO" id="GO:0016301">
    <property type="term" value="F:kinase activity"/>
    <property type="evidence" value="ECO:0007669"/>
    <property type="project" value="UniProtKB-KW"/>
</dbReference>
<dbReference type="GO" id="GO:0030955">
    <property type="term" value="F:potassium ion binding"/>
    <property type="evidence" value="ECO:0007669"/>
    <property type="project" value="InterPro"/>
</dbReference>
<evidence type="ECO:0000256" key="12">
    <source>
        <dbReference type="ARBA" id="ARBA00023317"/>
    </source>
</evidence>
<dbReference type="PANTHER" id="PTHR11817">
    <property type="entry name" value="PYRUVATE KINASE"/>
    <property type="match status" value="1"/>
</dbReference>
<keyword evidence="6" id="KW-0479">Metal-binding</keyword>
<keyword evidence="11 13" id="KW-0324">Glycolysis</keyword>
<keyword evidence="16" id="KW-1185">Reference proteome</keyword>
<evidence type="ECO:0000259" key="14">
    <source>
        <dbReference type="Pfam" id="PF00224"/>
    </source>
</evidence>
<evidence type="ECO:0000256" key="7">
    <source>
        <dbReference type="ARBA" id="ARBA00022741"/>
    </source>
</evidence>
<dbReference type="AlphaFoldDB" id="A0A9X2T5K3"/>
<dbReference type="Gene3D" id="3.20.20.60">
    <property type="entry name" value="Phosphoenolpyruvate-binding domains"/>
    <property type="match status" value="1"/>
</dbReference>
<dbReference type="Gene3D" id="2.40.33.10">
    <property type="entry name" value="PK beta-barrel domain-like"/>
    <property type="match status" value="1"/>
</dbReference>
<evidence type="ECO:0000313" key="15">
    <source>
        <dbReference type="EMBL" id="MCS0497376.1"/>
    </source>
</evidence>
<dbReference type="InterPro" id="IPR011037">
    <property type="entry name" value="Pyrv_Knase-like_insert_dom_sf"/>
</dbReference>
<dbReference type="SUPFAM" id="SSF50800">
    <property type="entry name" value="PK beta-barrel domain-like"/>
    <property type="match status" value="1"/>
</dbReference>
<evidence type="ECO:0000256" key="2">
    <source>
        <dbReference type="ARBA" id="ARBA00004997"/>
    </source>
</evidence>
<evidence type="ECO:0000256" key="5">
    <source>
        <dbReference type="ARBA" id="ARBA00022679"/>
    </source>
</evidence>
<dbReference type="EC" id="2.7.1.40" evidence="4 13"/>
<evidence type="ECO:0000256" key="9">
    <source>
        <dbReference type="ARBA" id="ARBA00022840"/>
    </source>
</evidence>
<dbReference type="PROSITE" id="PS00110">
    <property type="entry name" value="PYRUVATE_KINASE"/>
    <property type="match status" value="1"/>
</dbReference>
<proteinExistence type="inferred from homology"/>
<keyword evidence="7" id="KW-0547">Nucleotide-binding</keyword>
<evidence type="ECO:0000256" key="10">
    <source>
        <dbReference type="ARBA" id="ARBA00022842"/>
    </source>
</evidence>